<comment type="caution">
    <text evidence="1">The sequence shown here is derived from an EMBL/GenBank/DDBJ whole genome shotgun (WGS) entry which is preliminary data.</text>
</comment>
<evidence type="ECO:0000313" key="1">
    <source>
        <dbReference type="EMBL" id="KAI2380904.1"/>
    </source>
</evidence>
<reference evidence="1" key="1">
    <citation type="journal article" date="2022" name="bioRxiv">
        <title>Population genetic analysis of Ophidiomyces ophidiicola, the causative agent of snake fungal disease, indicates recent introductions to the USA.</title>
        <authorList>
            <person name="Ladner J.T."/>
            <person name="Palmer J.M."/>
            <person name="Ettinger C.L."/>
            <person name="Stajich J.E."/>
            <person name="Farrell T.M."/>
            <person name="Glorioso B.M."/>
            <person name="Lawson B."/>
            <person name="Price S.J."/>
            <person name="Stengle A.G."/>
            <person name="Grear D.A."/>
            <person name="Lorch J.M."/>
        </authorList>
    </citation>
    <scope>NUCLEOTIDE SEQUENCE</scope>
    <source>
        <strain evidence="1">NWHC 24266-5</strain>
    </source>
</reference>
<organism evidence="1">
    <name type="scientific">Ophidiomyces ophidiicola</name>
    <dbReference type="NCBI Taxonomy" id="1387563"/>
    <lineage>
        <taxon>Eukaryota</taxon>
        <taxon>Fungi</taxon>
        <taxon>Dikarya</taxon>
        <taxon>Ascomycota</taxon>
        <taxon>Pezizomycotina</taxon>
        <taxon>Eurotiomycetes</taxon>
        <taxon>Eurotiomycetidae</taxon>
        <taxon>Onygenales</taxon>
        <taxon>Onygenaceae</taxon>
        <taxon>Ophidiomyces</taxon>
    </lineage>
</organism>
<proteinExistence type="predicted"/>
<protein>
    <submittedName>
        <fullName evidence="1">Uncharacterized protein</fullName>
    </submittedName>
</protein>
<sequence>MPSSPAPAPLPVPVPVPLALSLSPPSPPSSSSALSFTARLRRLSQLHARPRLARAVGLALSPHAPVFDPAAAADPFALDPRASTAPTNTNPNPNTAAAAAAAATASRARCSS</sequence>
<name>A0ACB8ULP1_9EURO</name>
<gene>
    <name evidence="1" type="ORF">LOY88_006877</name>
</gene>
<dbReference type="EMBL" id="JALBCA010000270">
    <property type="protein sequence ID" value="KAI2380904.1"/>
    <property type="molecule type" value="Genomic_DNA"/>
</dbReference>
<feature type="non-terminal residue" evidence="1">
    <location>
        <position position="112"/>
    </location>
</feature>
<accession>A0ACB8ULP1</accession>